<proteinExistence type="predicted"/>
<dbReference type="EMBL" id="JAACJN010000142">
    <property type="protein sequence ID" value="KAF5367602.1"/>
    <property type="molecule type" value="Genomic_DNA"/>
</dbReference>
<keyword evidence="2" id="KW-1185">Reference proteome</keyword>
<organism evidence="1 2">
    <name type="scientific">Collybiopsis confluens</name>
    <dbReference type="NCBI Taxonomy" id="2823264"/>
    <lineage>
        <taxon>Eukaryota</taxon>
        <taxon>Fungi</taxon>
        <taxon>Dikarya</taxon>
        <taxon>Basidiomycota</taxon>
        <taxon>Agaricomycotina</taxon>
        <taxon>Agaricomycetes</taxon>
        <taxon>Agaricomycetidae</taxon>
        <taxon>Agaricales</taxon>
        <taxon>Marasmiineae</taxon>
        <taxon>Omphalotaceae</taxon>
        <taxon>Collybiopsis</taxon>
    </lineage>
</organism>
<name>A0A8H5GMC2_9AGAR</name>
<protein>
    <submittedName>
        <fullName evidence="1">Uncharacterized protein</fullName>
    </submittedName>
</protein>
<reference evidence="1 2" key="1">
    <citation type="journal article" date="2020" name="ISME J.">
        <title>Uncovering the hidden diversity of litter-decomposition mechanisms in mushroom-forming fungi.</title>
        <authorList>
            <person name="Floudas D."/>
            <person name="Bentzer J."/>
            <person name="Ahren D."/>
            <person name="Johansson T."/>
            <person name="Persson P."/>
            <person name="Tunlid A."/>
        </authorList>
    </citation>
    <scope>NUCLEOTIDE SEQUENCE [LARGE SCALE GENOMIC DNA]</scope>
    <source>
        <strain evidence="1 2">CBS 406.79</strain>
    </source>
</reference>
<evidence type="ECO:0000313" key="2">
    <source>
        <dbReference type="Proteomes" id="UP000518752"/>
    </source>
</evidence>
<accession>A0A8H5GMC2</accession>
<sequence length="352" mass="39623">MATTNTILELSFNPAVAENQVRIQWILDLPYHRARTHVFNPQTYGIKASVVGNVSIQINADQAVQSAMNQINLSRIEHARRNAFSYSTNLRNLEAPWGLVYRIIFESIKGISEISMDVEEQTRVTAWDDPSDAPPPDLNKTLALRSGTAKTVIPDLDIVLWGLTQNLYPLLAELKPSITRASLDAEGNPLHVEAAYSICTRLWFFACDQVTYQARILFKRQSQAQNHRQAHIVLMATAGDWFTCRALVGYGELEDNAPLEELTRSLNLSLENERVSMLGEDAEAVDTIHVSTPSFDPTHLMHGAWTSILATDINRWTLPAKIRTPAGDRIFNMLRVDMRSFKQMYLARISSS</sequence>
<dbReference type="Proteomes" id="UP000518752">
    <property type="component" value="Unassembled WGS sequence"/>
</dbReference>
<comment type="caution">
    <text evidence="1">The sequence shown here is derived from an EMBL/GenBank/DDBJ whole genome shotgun (WGS) entry which is preliminary data.</text>
</comment>
<evidence type="ECO:0000313" key="1">
    <source>
        <dbReference type="EMBL" id="KAF5367602.1"/>
    </source>
</evidence>
<dbReference type="AlphaFoldDB" id="A0A8H5GMC2"/>
<gene>
    <name evidence="1" type="ORF">D9757_010667</name>
</gene>